<evidence type="ECO:0000256" key="6">
    <source>
        <dbReference type="ARBA" id="ARBA00022837"/>
    </source>
</evidence>
<dbReference type="FunFam" id="2.60.40.150:FF:000039">
    <property type="entry name" value="Synaptotagmin 11"/>
    <property type="match status" value="1"/>
</dbReference>
<keyword evidence="14" id="KW-1185">Reference proteome</keyword>
<keyword evidence="2" id="KW-0597">Phosphoprotein</keyword>
<dbReference type="GO" id="GO:0005886">
    <property type="term" value="C:plasma membrane"/>
    <property type="evidence" value="ECO:0007669"/>
    <property type="project" value="TreeGrafter"/>
</dbReference>
<dbReference type="GO" id="GO:0048791">
    <property type="term" value="P:calcium ion-regulated exocytosis of neurotransmitter"/>
    <property type="evidence" value="ECO:0007669"/>
    <property type="project" value="TreeGrafter"/>
</dbReference>
<gene>
    <name evidence="15" type="primary">LOC115232323</name>
</gene>
<evidence type="ECO:0000259" key="13">
    <source>
        <dbReference type="PROSITE" id="PS50004"/>
    </source>
</evidence>
<dbReference type="InterPro" id="IPR000008">
    <property type="entry name" value="C2_dom"/>
</dbReference>
<evidence type="ECO:0000313" key="15">
    <source>
        <dbReference type="RefSeq" id="XP_029658006.1"/>
    </source>
</evidence>
<feature type="domain" description="C2" evidence="13">
    <location>
        <begin position="164"/>
        <end position="286"/>
    </location>
</feature>
<feature type="compositionally biased region" description="Polar residues" evidence="11">
    <location>
        <begin position="66"/>
        <end position="75"/>
    </location>
</feature>
<dbReference type="RefSeq" id="XP_029658006.1">
    <property type="nucleotide sequence ID" value="XM_029802146.2"/>
</dbReference>
<proteinExistence type="predicted"/>
<keyword evidence="7 12" id="KW-1133">Transmembrane helix</keyword>
<dbReference type="GO" id="GO:1903531">
    <property type="term" value="P:negative regulation of secretion by cell"/>
    <property type="evidence" value="ECO:0007669"/>
    <property type="project" value="UniProtKB-ARBA"/>
</dbReference>
<feature type="compositionally biased region" description="Basic and acidic residues" evidence="11">
    <location>
        <begin position="129"/>
        <end position="157"/>
    </location>
</feature>
<dbReference type="GO" id="GO:0005509">
    <property type="term" value="F:calcium ion binding"/>
    <property type="evidence" value="ECO:0007669"/>
    <property type="project" value="TreeGrafter"/>
</dbReference>
<dbReference type="GO" id="GO:0030424">
    <property type="term" value="C:axon"/>
    <property type="evidence" value="ECO:0007669"/>
    <property type="project" value="TreeGrafter"/>
</dbReference>
<feature type="transmembrane region" description="Helical" evidence="12">
    <location>
        <begin position="20"/>
        <end position="41"/>
    </location>
</feature>
<evidence type="ECO:0000256" key="8">
    <source>
        <dbReference type="ARBA" id="ARBA00023136"/>
    </source>
</evidence>
<evidence type="ECO:0000256" key="7">
    <source>
        <dbReference type="ARBA" id="ARBA00022989"/>
    </source>
</evidence>
<organism evidence="14 15">
    <name type="scientific">Octopus sinensis</name>
    <name type="common">East Asian common octopus</name>
    <dbReference type="NCBI Taxonomy" id="2607531"/>
    <lineage>
        <taxon>Eukaryota</taxon>
        <taxon>Metazoa</taxon>
        <taxon>Spiralia</taxon>
        <taxon>Lophotrochozoa</taxon>
        <taxon>Mollusca</taxon>
        <taxon>Cephalopoda</taxon>
        <taxon>Coleoidea</taxon>
        <taxon>Octopodiformes</taxon>
        <taxon>Octopoda</taxon>
        <taxon>Incirrata</taxon>
        <taxon>Octopodidae</taxon>
        <taxon>Octopus</taxon>
    </lineage>
</organism>
<keyword evidence="4" id="KW-0479">Metal-binding</keyword>
<dbReference type="CDD" id="cd08404">
    <property type="entry name" value="C2B_Synaptotagmin-4"/>
    <property type="match status" value="1"/>
</dbReference>
<sequence length="627" mass="70699">MGKATHIEHHPLAPQSLSTSAIFGVCFGVMVMFGTATAIAYKCYKRQLAKNAQNRLSSAIKKGLKESNNGNLKKTSSARKVIMKSKATSPTYPSSGEHIGGSLAERGQSSGSGTSGGGGGPLPSQFDPGHVKAEYSIENEKDGATPEKDECMREKHEDDLKTQHLGTLHFSTEYDSQKNALLVTILQASELPPRDPSIGGCDPYIKLQLLPEKKHKCKTRVLRKTLNPVYDETFTFYGISYNQLAGITLHFVVLSFDRFSRDEIIGEVVYPLSSVDLSQKEVSLCKDITPRHLKVSPSSGDYWGRTDKELEGMSEKSKYLYEAFGCKEDFEYENEKYDGAFEKFQNSPAAKLPYLGNIDFSIEHDSKKNALHVTILKASDLNPSVPGIAVCDPYIKLQLLPEKKYKRKTRILRKTLNPVYDETFTFYGVDYNQLEDIILHFVVLSFDKFSRDEIIGEVIYPLSNVDLSQKEISLCKDITARHLKFRTQGRGELLVSLSYQPAANRLTVVVLKARNLPKMDVTGLSDPYVKIYLLYNGQRIAKKKTHVKKRTLNPVFNESFLFDVPYNEGLHSISLEFLLLDFDRMTKNEVIGRLEIGSRTTGQELHHWNEVLNCPRKQTAEWHKLKE</sequence>
<evidence type="ECO:0000313" key="14">
    <source>
        <dbReference type="Proteomes" id="UP000515154"/>
    </source>
</evidence>
<dbReference type="GO" id="GO:0006906">
    <property type="term" value="P:vesicle fusion"/>
    <property type="evidence" value="ECO:0007669"/>
    <property type="project" value="TreeGrafter"/>
</dbReference>
<feature type="region of interest" description="Disordered" evidence="11">
    <location>
        <begin position="60"/>
        <end position="79"/>
    </location>
</feature>
<feature type="domain" description="C2" evidence="13">
    <location>
        <begin position="354"/>
        <end position="476"/>
    </location>
</feature>
<evidence type="ECO:0000256" key="1">
    <source>
        <dbReference type="ARBA" id="ARBA00004156"/>
    </source>
</evidence>
<evidence type="ECO:0000256" key="3">
    <source>
        <dbReference type="ARBA" id="ARBA00022692"/>
    </source>
</evidence>
<keyword evidence="5" id="KW-0677">Repeat</keyword>
<feature type="region of interest" description="Disordered" evidence="11">
    <location>
        <begin position="84"/>
        <end position="157"/>
    </location>
</feature>
<dbReference type="FunFam" id="2.60.40.150:FF:000051">
    <property type="entry name" value="Synaptotagmin 11"/>
    <property type="match status" value="1"/>
</dbReference>
<evidence type="ECO:0000256" key="10">
    <source>
        <dbReference type="ARBA" id="ARBA00037847"/>
    </source>
</evidence>
<dbReference type="SUPFAM" id="SSF49562">
    <property type="entry name" value="C2 domain (Calcium/lipid-binding domain, CaLB)"/>
    <property type="match status" value="3"/>
</dbReference>
<dbReference type="GO" id="GO:0005544">
    <property type="term" value="F:calcium-dependent phospholipid binding"/>
    <property type="evidence" value="ECO:0007669"/>
    <property type="project" value="TreeGrafter"/>
</dbReference>
<dbReference type="GO" id="GO:0030276">
    <property type="term" value="F:clathrin binding"/>
    <property type="evidence" value="ECO:0007669"/>
    <property type="project" value="TreeGrafter"/>
</dbReference>
<accession>A0A6P7UAM6</accession>
<evidence type="ECO:0000256" key="5">
    <source>
        <dbReference type="ARBA" id="ARBA00022737"/>
    </source>
</evidence>
<dbReference type="Gene3D" id="2.60.40.150">
    <property type="entry name" value="C2 domain"/>
    <property type="match status" value="3"/>
</dbReference>
<dbReference type="PANTHER" id="PTHR10024:SF369">
    <property type="entry name" value="FI18813P1"/>
    <property type="match status" value="1"/>
</dbReference>
<dbReference type="PROSITE" id="PS50004">
    <property type="entry name" value="C2"/>
    <property type="match status" value="3"/>
</dbReference>
<feature type="domain" description="C2" evidence="13">
    <location>
        <begin position="489"/>
        <end position="623"/>
    </location>
</feature>
<dbReference type="Pfam" id="PF00168">
    <property type="entry name" value="C2"/>
    <property type="match status" value="3"/>
</dbReference>
<dbReference type="GO" id="GO:0001786">
    <property type="term" value="F:phosphatidylserine binding"/>
    <property type="evidence" value="ECO:0007669"/>
    <property type="project" value="TreeGrafter"/>
</dbReference>
<evidence type="ECO:0000256" key="9">
    <source>
        <dbReference type="ARBA" id="ARBA00023329"/>
    </source>
</evidence>
<dbReference type="GO" id="GO:0070382">
    <property type="term" value="C:exocytic vesicle"/>
    <property type="evidence" value="ECO:0007669"/>
    <property type="project" value="TreeGrafter"/>
</dbReference>
<keyword evidence="9" id="KW-0968">Cytoplasmic vesicle</keyword>
<evidence type="ECO:0000256" key="12">
    <source>
        <dbReference type="SAM" id="Phobius"/>
    </source>
</evidence>
<keyword evidence="8 12" id="KW-0472">Membrane</keyword>
<comment type="subcellular location">
    <subcellularLocation>
        <location evidence="1">Cytoplasmic vesicle membrane</location>
    </subcellularLocation>
    <subcellularLocation>
        <location evidence="10">Endomembrane system</location>
        <topology evidence="10">Single-pass membrane protein</topology>
    </subcellularLocation>
</comment>
<dbReference type="GO" id="GO:0030659">
    <property type="term" value="C:cytoplasmic vesicle membrane"/>
    <property type="evidence" value="ECO:0007669"/>
    <property type="project" value="UniProtKB-SubCell"/>
</dbReference>
<dbReference type="AlphaFoldDB" id="A0A6P7UAM6"/>
<evidence type="ECO:0000256" key="4">
    <source>
        <dbReference type="ARBA" id="ARBA00022723"/>
    </source>
</evidence>
<evidence type="ECO:0000256" key="11">
    <source>
        <dbReference type="SAM" id="MobiDB-lite"/>
    </source>
</evidence>
<reference evidence="15" key="1">
    <citation type="submission" date="2025-08" db="UniProtKB">
        <authorList>
            <consortium name="RefSeq"/>
        </authorList>
    </citation>
    <scope>IDENTIFICATION</scope>
</reference>
<keyword evidence="6" id="KW-0106">Calcium</keyword>
<dbReference type="PRINTS" id="PR00360">
    <property type="entry name" value="C2DOMAIN"/>
</dbReference>
<dbReference type="Proteomes" id="UP000515154">
    <property type="component" value="Linkage group LG2"/>
</dbReference>
<dbReference type="SMART" id="SM00239">
    <property type="entry name" value="C2"/>
    <property type="match status" value="3"/>
</dbReference>
<dbReference type="PRINTS" id="PR00399">
    <property type="entry name" value="SYNAPTOTAGMN"/>
</dbReference>
<dbReference type="InterPro" id="IPR001565">
    <property type="entry name" value="Synaptotagmin"/>
</dbReference>
<dbReference type="InterPro" id="IPR035892">
    <property type="entry name" value="C2_domain_sf"/>
</dbReference>
<dbReference type="KEGG" id="osn:115232323"/>
<evidence type="ECO:0000256" key="2">
    <source>
        <dbReference type="ARBA" id="ARBA00022553"/>
    </source>
</evidence>
<dbReference type="PANTHER" id="PTHR10024">
    <property type="entry name" value="SYNAPTOTAGMIN"/>
    <property type="match status" value="1"/>
</dbReference>
<name>A0A6P7UAM6_9MOLL</name>
<dbReference type="GO" id="GO:0098793">
    <property type="term" value="C:presynapse"/>
    <property type="evidence" value="ECO:0007669"/>
    <property type="project" value="GOC"/>
</dbReference>
<dbReference type="CDD" id="cd08388">
    <property type="entry name" value="C2A_Synaptotagmin-4-11"/>
    <property type="match status" value="1"/>
</dbReference>
<dbReference type="GO" id="GO:0000149">
    <property type="term" value="F:SNARE binding"/>
    <property type="evidence" value="ECO:0007669"/>
    <property type="project" value="TreeGrafter"/>
</dbReference>
<protein>
    <submittedName>
        <fullName evidence="15">Synaptotagmin-11</fullName>
    </submittedName>
</protein>
<keyword evidence="3 12" id="KW-0812">Transmembrane</keyword>